<keyword evidence="2" id="KW-0229">DNA integration</keyword>
<dbReference type="Pfam" id="PF22022">
    <property type="entry name" value="Phage_int_M"/>
    <property type="match status" value="1"/>
</dbReference>
<sequence>MPKKAKELSALAVSKLKAEGRHAVGGADGLYLRIAGESRAWVLCVALGTRTNRSGKEVVRRLNMGLGPFPEVSLAEAREKARELRKQVREGIDPLQEKREAKARDAKQAAKSKTFAECALAFIEDKRGEWKNEKHVAQWRSTLETYAFPKIGALPVAAIDIDLVLQVLRQEVPTKEGGTAQLWHAKNETASRLRGRIEAVLDWAKVSKYREGENPAAWQGNLKHALPAPGKVQKVEHHAALPYVELGAFMAELREREGMSARALEFAILTAARSGEVRGATWAEIDLNAKTWTIPASRMKAEKEHEVPLSDAAVKLLKALPRIVGNEYVFPAPRGGQLSDMSLTAVLKRMERGGLTQHGFRSTFRDWAGETTNHPREVIEHALAHQLKDKAERAYQRGTLWPKRVHLMADWANYCGQVAASNVVELKQGAA</sequence>
<dbReference type="EMBL" id="BAABBP010000007">
    <property type="protein sequence ID" value="GAA3989198.1"/>
    <property type="molecule type" value="Genomic_DNA"/>
</dbReference>
<accession>A0ABP7QWN5</accession>
<name>A0ABP7QWN5_9BURK</name>
<protein>
    <submittedName>
        <fullName evidence="8">Site-specific integrase</fullName>
    </submittedName>
</protein>
<dbReference type="InterPro" id="IPR011010">
    <property type="entry name" value="DNA_brk_join_enz"/>
</dbReference>
<dbReference type="Gene3D" id="3.30.160.390">
    <property type="entry name" value="Integrase, DNA-binding domain"/>
    <property type="match status" value="1"/>
</dbReference>
<dbReference type="Pfam" id="PF13356">
    <property type="entry name" value="Arm-DNA-bind_3"/>
    <property type="match status" value="1"/>
</dbReference>
<evidence type="ECO:0000256" key="1">
    <source>
        <dbReference type="ARBA" id="ARBA00008857"/>
    </source>
</evidence>
<dbReference type="InterPro" id="IPR053876">
    <property type="entry name" value="Phage_int_M"/>
</dbReference>
<evidence type="ECO:0000256" key="5">
    <source>
        <dbReference type="PROSITE-ProRule" id="PRU01248"/>
    </source>
</evidence>
<dbReference type="PROSITE" id="PS51900">
    <property type="entry name" value="CB"/>
    <property type="match status" value="1"/>
</dbReference>
<evidence type="ECO:0000259" key="7">
    <source>
        <dbReference type="PROSITE" id="PS51900"/>
    </source>
</evidence>
<dbReference type="Pfam" id="PF00589">
    <property type="entry name" value="Phage_integrase"/>
    <property type="match status" value="1"/>
</dbReference>
<proteinExistence type="inferred from homology"/>
<evidence type="ECO:0000256" key="3">
    <source>
        <dbReference type="ARBA" id="ARBA00023125"/>
    </source>
</evidence>
<dbReference type="RefSeq" id="WP_344868611.1">
    <property type="nucleotide sequence ID" value="NZ_BAABBP010000007.1"/>
</dbReference>
<evidence type="ECO:0000313" key="9">
    <source>
        <dbReference type="Proteomes" id="UP001501627"/>
    </source>
</evidence>
<dbReference type="InterPro" id="IPR013762">
    <property type="entry name" value="Integrase-like_cat_sf"/>
</dbReference>
<keyword evidence="4" id="KW-0233">DNA recombination</keyword>
<evidence type="ECO:0000313" key="8">
    <source>
        <dbReference type="EMBL" id="GAA3989198.1"/>
    </source>
</evidence>
<gene>
    <name evidence="8" type="ORF">GCM10022279_10380</name>
</gene>
<evidence type="ECO:0000256" key="4">
    <source>
        <dbReference type="ARBA" id="ARBA00023172"/>
    </source>
</evidence>
<keyword evidence="3 5" id="KW-0238">DNA-binding</keyword>
<dbReference type="InterPro" id="IPR044068">
    <property type="entry name" value="CB"/>
</dbReference>
<dbReference type="SUPFAM" id="SSF56349">
    <property type="entry name" value="DNA breaking-rejoining enzymes"/>
    <property type="match status" value="1"/>
</dbReference>
<feature type="domain" description="Core-binding (CB)" evidence="7">
    <location>
        <begin position="113"/>
        <end position="205"/>
    </location>
</feature>
<organism evidence="8 9">
    <name type="scientific">Comamonas faecalis</name>
    <dbReference type="NCBI Taxonomy" id="1387849"/>
    <lineage>
        <taxon>Bacteria</taxon>
        <taxon>Pseudomonadati</taxon>
        <taxon>Pseudomonadota</taxon>
        <taxon>Betaproteobacteria</taxon>
        <taxon>Burkholderiales</taxon>
        <taxon>Comamonadaceae</taxon>
        <taxon>Comamonas</taxon>
    </lineage>
</organism>
<dbReference type="Gene3D" id="1.10.150.130">
    <property type="match status" value="1"/>
</dbReference>
<dbReference type="CDD" id="cd00801">
    <property type="entry name" value="INT_P4_C"/>
    <property type="match status" value="1"/>
</dbReference>
<dbReference type="PANTHER" id="PTHR30629:SF2">
    <property type="entry name" value="PROPHAGE INTEGRASE INTS-RELATED"/>
    <property type="match status" value="1"/>
</dbReference>
<dbReference type="InterPro" id="IPR002104">
    <property type="entry name" value="Integrase_catalytic"/>
</dbReference>
<dbReference type="PROSITE" id="PS51898">
    <property type="entry name" value="TYR_RECOMBINASE"/>
    <property type="match status" value="1"/>
</dbReference>
<dbReference type="Gene3D" id="1.10.443.10">
    <property type="entry name" value="Intergrase catalytic core"/>
    <property type="match status" value="1"/>
</dbReference>
<dbReference type="InterPro" id="IPR038488">
    <property type="entry name" value="Integrase_DNA-bd_sf"/>
</dbReference>
<comment type="similarity">
    <text evidence="1">Belongs to the 'phage' integrase family.</text>
</comment>
<dbReference type="PANTHER" id="PTHR30629">
    <property type="entry name" value="PROPHAGE INTEGRASE"/>
    <property type="match status" value="1"/>
</dbReference>
<dbReference type="InterPro" id="IPR010998">
    <property type="entry name" value="Integrase_recombinase_N"/>
</dbReference>
<dbReference type="InterPro" id="IPR050808">
    <property type="entry name" value="Phage_Integrase"/>
</dbReference>
<evidence type="ECO:0000259" key="6">
    <source>
        <dbReference type="PROSITE" id="PS51898"/>
    </source>
</evidence>
<feature type="domain" description="Tyr recombinase" evidence="6">
    <location>
        <begin position="236"/>
        <end position="408"/>
    </location>
</feature>
<reference evidence="9" key="1">
    <citation type="journal article" date="2019" name="Int. J. Syst. Evol. Microbiol.">
        <title>The Global Catalogue of Microorganisms (GCM) 10K type strain sequencing project: providing services to taxonomists for standard genome sequencing and annotation.</title>
        <authorList>
            <consortium name="The Broad Institute Genomics Platform"/>
            <consortium name="The Broad Institute Genome Sequencing Center for Infectious Disease"/>
            <person name="Wu L."/>
            <person name="Ma J."/>
        </authorList>
    </citation>
    <scope>NUCLEOTIDE SEQUENCE [LARGE SCALE GENOMIC DNA]</scope>
    <source>
        <strain evidence="9">JCM 17561</strain>
    </source>
</reference>
<keyword evidence="9" id="KW-1185">Reference proteome</keyword>
<evidence type="ECO:0000256" key="2">
    <source>
        <dbReference type="ARBA" id="ARBA00022908"/>
    </source>
</evidence>
<dbReference type="Proteomes" id="UP001501627">
    <property type="component" value="Unassembled WGS sequence"/>
</dbReference>
<dbReference type="InterPro" id="IPR025166">
    <property type="entry name" value="Integrase_DNA_bind_dom"/>
</dbReference>
<comment type="caution">
    <text evidence="8">The sequence shown here is derived from an EMBL/GenBank/DDBJ whole genome shotgun (WGS) entry which is preliminary data.</text>
</comment>